<evidence type="ECO:0000259" key="1">
    <source>
        <dbReference type="PROSITE" id="PS50853"/>
    </source>
</evidence>
<accession>A0A5J4PL20</accession>
<dbReference type="InterPro" id="IPR013783">
    <property type="entry name" value="Ig-like_fold"/>
</dbReference>
<dbReference type="InterPro" id="IPR003961">
    <property type="entry name" value="FN3_dom"/>
</dbReference>
<comment type="caution">
    <text evidence="2">The sequence shown here is derived from an EMBL/GenBank/DDBJ whole genome shotgun (WGS) entry which is preliminary data.</text>
</comment>
<dbReference type="AlphaFoldDB" id="A0A5J4PL20"/>
<gene>
    <name evidence="2" type="ORF">EZS27_038491</name>
</gene>
<dbReference type="EMBL" id="SNRY01007568">
    <property type="protein sequence ID" value="KAA6310155.1"/>
    <property type="molecule type" value="Genomic_DNA"/>
</dbReference>
<name>A0A5J4PL20_9ZZZZ</name>
<protein>
    <recommendedName>
        <fullName evidence="1">Fibronectin type-III domain-containing protein</fullName>
    </recommendedName>
</protein>
<dbReference type="CDD" id="cd00063">
    <property type="entry name" value="FN3"/>
    <property type="match status" value="1"/>
</dbReference>
<dbReference type="PROSITE" id="PS50853">
    <property type="entry name" value="FN3"/>
    <property type="match status" value="1"/>
</dbReference>
<dbReference type="SUPFAM" id="SSF49265">
    <property type="entry name" value="Fibronectin type III"/>
    <property type="match status" value="1"/>
</dbReference>
<proteinExistence type="predicted"/>
<dbReference type="PROSITE" id="PS51257">
    <property type="entry name" value="PROKAR_LIPOPROTEIN"/>
    <property type="match status" value="1"/>
</dbReference>
<dbReference type="InterPro" id="IPR036116">
    <property type="entry name" value="FN3_sf"/>
</dbReference>
<evidence type="ECO:0000313" key="2">
    <source>
        <dbReference type="EMBL" id="KAA6310155.1"/>
    </source>
</evidence>
<feature type="domain" description="Fibronectin type-III" evidence="1">
    <location>
        <begin position="41"/>
        <end position="134"/>
    </location>
</feature>
<feature type="non-terminal residue" evidence="2">
    <location>
        <position position="181"/>
    </location>
</feature>
<organism evidence="2">
    <name type="scientific">termite gut metagenome</name>
    <dbReference type="NCBI Taxonomy" id="433724"/>
    <lineage>
        <taxon>unclassified sequences</taxon>
        <taxon>metagenomes</taxon>
        <taxon>organismal metagenomes</taxon>
    </lineage>
</organism>
<dbReference type="Gene3D" id="2.60.40.10">
    <property type="entry name" value="Immunoglobulins"/>
    <property type="match status" value="1"/>
</dbReference>
<reference evidence="2" key="1">
    <citation type="submission" date="2019-03" db="EMBL/GenBank/DDBJ databases">
        <title>Single cell metagenomics reveals metabolic interactions within the superorganism composed of flagellate Streblomastix strix and complex community of Bacteroidetes bacteria on its surface.</title>
        <authorList>
            <person name="Treitli S.C."/>
            <person name="Kolisko M."/>
            <person name="Husnik F."/>
            <person name="Keeling P."/>
            <person name="Hampl V."/>
        </authorList>
    </citation>
    <scope>NUCLEOTIDE SEQUENCE</scope>
    <source>
        <strain evidence="2">STM</strain>
    </source>
</reference>
<dbReference type="SMART" id="SM00060">
    <property type="entry name" value="FN3"/>
    <property type="match status" value="1"/>
</dbReference>
<sequence length="181" mass="19896">MDKLLKQFIYTLSFTVVMIVAGCSENIADEITTIESSRLFSPTSFETRITDQTSVRLTWKAVSKAKNYNIEVFKNEKFTGSPVKTASITFTEIPYTISGFEGETEYFVRIQAVGEGLAESKWVSATFQTGAEQILSPVDPDDIQATSVTLRWTAGQTATKILLTQSTSSSIEHNVTAGEIA</sequence>
<dbReference type="Pfam" id="PF00041">
    <property type="entry name" value="fn3"/>
    <property type="match status" value="1"/>
</dbReference>